<name>A0A1J5HDH6_9BACT</name>
<feature type="transmembrane region" description="Helical" evidence="1">
    <location>
        <begin position="38"/>
        <end position="61"/>
    </location>
</feature>
<keyword evidence="1" id="KW-0812">Transmembrane</keyword>
<feature type="transmembrane region" description="Helical" evidence="1">
    <location>
        <begin position="73"/>
        <end position="102"/>
    </location>
</feature>
<reference evidence="2 3" key="1">
    <citation type="journal article" date="2016" name="Environ. Microbiol.">
        <title>Genomic resolution of a cold subsurface aquifer community provides metabolic insights for novel microbes adapted to high CO concentrations.</title>
        <authorList>
            <person name="Probst A.J."/>
            <person name="Castelle C.J."/>
            <person name="Singh A."/>
            <person name="Brown C.T."/>
            <person name="Anantharaman K."/>
            <person name="Sharon I."/>
            <person name="Hug L.A."/>
            <person name="Burstein D."/>
            <person name="Emerson J.B."/>
            <person name="Thomas B.C."/>
            <person name="Banfield J.F."/>
        </authorList>
    </citation>
    <scope>NUCLEOTIDE SEQUENCE [LARGE SCALE GENOMIC DNA]</scope>
    <source>
        <strain evidence="2">CG2_30_33_16</strain>
    </source>
</reference>
<dbReference type="AlphaFoldDB" id="A0A1J5HDH6"/>
<evidence type="ECO:0000313" key="3">
    <source>
        <dbReference type="Proteomes" id="UP000183758"/>
    </source>
</evidence>
<evidence type="ECO:0000313" key="2">
    <source>
        <dbReference type="EMBL" id="OIP83245.1"/>
    </source>
</evidence>
<comment type="caution">
    <text evidence="2">The sequence shown here is derived from an EMBL/GenBank/DDBJ whole genome shotgun (WGS) entry which is preliminary data.</text>
</comment>
<accession>A0A1J5HDH6</accession>
<keyword evidence="1" id="KW-1133">Transmembrane helix</keyword>
<dbReference type="Proteomes" id="UP000183758">
    <property type="component" value="Unassembled WGS sequence"/>
</dbReference>
<evidence type="ECO:0000256" key="1">
    <source>
        <dbReference type="SAM" id="Phobius"/>
    </source>
</evidence>
<keyword evidence="1" id="KW-0472">Membrane</keyword>
<dbReference type="EMBL" id="MNZM01000090">
    <property type="protein sequence ID" value="OIP83245.1"/>
    <property type="molecule type" value="Genomic_DNA"/>
</dbReference>
<organism evidence="2 3">
    <name type="scientific">Candidatus Roizmanbacteria bacterium CG2_30_33_16</name>
    <dbReference type="NCBI Taxonomy" id="1805340"/>
    <lineage>
        <taxon>Bacteria</taxon>
        <taxon>Candidatus Roizmaniibacteriota</taxon>
    </lineage>
</organism>
<gene>
    <name evidence="2" type="ORF">AUK04_03595</name>
</gene>
<protein>
    <submittedName>
        <fullName evidence="2">Uncharacterized protein</fullName>
    </submittedName>
</protein>
<proteinExistence type="predicted"/>
<sequence length="108" mass="12426">MKRLIKKILFIALAIFLANFAGQFFQGFLMGIGGNIKLIGLSNLAFDPLITIAYLMLFYFITLFYQPHPKSQYLLFLLTLFLSFTVNFIQGSILLVALYFLLSKFRIL</sequence>